<dbReference type="Pfam" id="PF10411">
    <property type="entry name" value="DsbC_N"/>
    <property type="match status" value="1"/>
</dbReference>
<keyword evidence="4 7" id="KW-0574">Periplasm</keyword>
<dbReference type="InterPro" id="IPR051470">
    <property type="entry name" value="Thiol:disulfide_interchange"/>
</dbReference>
<evidence type="ECO:0000256" key="3">
    <source>
        <dbReference type="ARBA" id="ARBA00022729"/>
    </source>
</evidence>
<dbReference type="GO" id="GO:0042597">
    <property type="term" value="C:periplasmic space"/>
    <property type="evidence" value="ECO:0007669"/>
    <property type="project" value="UniProtKB-SubCell"/>
</dbReference>
<comment type="subcellular location">
    <subcellularLocation>
        <location evidence="1 7">Periplasm</location>
    </subcellularLocation>
</comment>
<feature type="chain" id="PRO_5017846528" description="Thiol:disulfide interchange protein" evidence="7">
    <location>
        <begin position="27"/>
        <end position="261"/>
    </location>
</feature>
<dbReference type="SUPFAM" id="SSF54423">
    <property type="entry name" value="DsbC/DsbG N-terminal domain-like"/>
    <property type="match status" value="1"/>
</dbReference>
<dbReference type="InterPro" id="IPR036249">
    <property type="entry name" value="Thioredoxin-like_sf"/>
</dbReference>
<keyword evidence="5" id="KW-1015">Disulfide bond</keyword>
<organism evidence="10 11">
    <name type="scientific">Sinobacterium caligoides</name>
    <dbReference type="NCBI Taxonomy" id="933926"/>
    <lineage>
        <taxon>Bacteria</taxon>
        <taxon>Pseudomonadati</taxon>
        <taxon>Pseudomonadota</taxon>
        <taxon>Gammaproteobacteria</taxon>
        <taxon>Cellvibrionales</taxon>
        <taxon>Spongiibacteraceae</taxon>
        <taxon>Sinobacterium</taxon>
    </lineage>
</organism>
<comment type="similarity">
    <text evidence="2 7">Belongs to the thioredoxin family. DsbC subfamily.</text>
</comment>
<dbReference type="SUPFAM" id="SSF52833">
    <property type="entry name" value="Thioredoxin-like"/>
    <property type="match status" value="1"/>
</dbReference>
<evidence type="ECO:0000259" key="9">
    <source>
        <dbReference type="Pfam" id="PF13098"/>
    </source>
</evidence>
<keyword evidence="3 7" id="KW-0732">Signal</keyword>
<dbReference type="AlphaFoldDB" id="A0A3N2DZE7"/>
<feature type="signal peptide" evidence="7">
    <location>
        <begin position="1"/>
        <end position="26"/>
    </location>
</feature>
<keyword evidence="6 7" id="KW-0676">Redox-active center</keyword>
<evidence type="ECO:0000256" key="6">
    <source>
        <dbReference type="ARBA" id="ARBA00023284"/>
    </source>
</evidence>
<evidence type="ECO:0000256" key="5">
    <source>
        <dbReference type="ARBA" id="ARBA00023157"/>
    </source>
</evidence>
<reference evidence="10 11" key="1">
    <citation type="submission" date="2018-11" db="EMBL/GenBank/DDBJ databases">
        <title>Genomic Encyclopedia of Type Strains, Phase IV (KMG-IV): sequencing the most valuable type-strain genomes for metagenomic binning, comparative biology and taxonomic classification.</title>
        <authorList>
            <person name="Goeker M."/>
        </authorList>
    </citation>
    <scope>NUCLEOTIDE SEQUENCE [LARGE SCALE GENOMIC DNA]</scope>
    <source>
        <strain evidence="10 11">DSM 100316</strain>
    </source>
</reference>
<protein>
    <recommendedName>
        <fullName evidence="7">Thiol:disulfide interchange protein</fullName>
    </recommendedName>
</protein>
<evidence type="ECO:0000256" key="4">
    <source>
        <dbReference type="ARBA" id="ARBA00022764"/>
    </source>
</evidence>
<dbReference type="EMBL" id="RKHR01000003">
    <property type="protein sequence ID" value="ROS05208.1"/>
    <property type="molecule type" value="Genomic_DNA"/>
</dbReference>
<dbReference type="PANTHER" id="PTHR35272:SF3">
    <property type="entry name" value="THIOL:DISULFIDE INTERCHANGE PROTEIN DSBC"/>
    <property type="match status" value="1"/>
</dbReference>
<accession>A0A3N2DZE7</accession>
<evidence type="ECO:0000256" key="7">
    <source>
        <dbReference type="RuleBase" id="RU364038"/>
    </source>
</evidence>
<dbReference type="Gene3D" id="3.10.450.70">
    <property type="entry name" value="Disulphide bond isomerase, DsbC/G, N-terminal"/>
    <property type="match status" value="1"/>
</dbReference>
<dbReference type="CDD" id="cd03020">
    <property type="entry name" value="DsbA_DsbC_DsbG"/>
    <property type="match status" value="1"/>
</dbReference>
<dbReference type="PANTHER" id="PTHR35272">
    <property type="entry name" value="THIOL:DISULFIDE INTERCHANGE PROTEIN DSBC-RELATED"/>
    <property type="match status" value="1"/>
</dbReference>
<sequence>MFRSGRFGATLGALAIVCAVSSSVMAQAGEAVPAAIQEKVMAKLKEGRGDLPYGKLEKSPLEGIYQVSIDGGPTLYVDKTGSHFIAGDLFRIESGEFVNLSEESRAAQMQAFNGTRKEMMAKVKPEDMIIFPAKGKTKATISVFTDVDCGYCRKLHKEVPALNKMGVTVQYLAYPRAGIGSNSYKKIASAWCAKDPRAALGQLKAGKQITTNVCGDNPVAAQYALGQQVGVTGTPALVLEDGSLVPGYMPAEQLAKKLGIH</sequence>
<evidence type="ECO:0000313" key="10">
    <source>
        <dbReference type="EMBL" id="ROS05208.1"/>
    </source>
</evidence>
<dbReference type="Pfam" id="PF13098">
    <property type="entry name" value="Thioredoxin_2"/>
    <property type="match status" value="1"/>
</dbReference>
<comment type="caution">
    <text evidence="10">The sequence shown here is derived from an EMBL/GenBank/DDBJ whole genome shotgun (WGS) entry which is preliminary data.</text>
</comment>
<dbReference type="InterPro" id="IPR018950">
    <property type="entry name" value="DiS-bond_isomerase_DsbC/G_N"/>
</dbReference>
<proteinExistence type="inferred from homology"/>
<dbReference type="InterPro" id="IPR033954">
    <property type="entry name" value="DiS-bond_Isoase_DsbC/G"/>
</dbReference>
<evidence type="ECO:0000259" key="8">
    <source>
        <dbReference type="Pfam" id="PF10411"/>
    </source>
</evidence>
<feature type="domain" description="Thioredoxin-like fold" evidence="9">
    <location>
        <begin position="133"/>
        <end position="258"/>
    </location>
</feature>
<evidence type="ECO:0000256" key="1">
    <source>
        <dbReference type="ARBA" id="ARBA00004418"/>
    </source>
</evidence>
<evidence type="ECO:0000256" key="2">
    <source>
        <dbReference type="ARBA" id="ARBA00009813"/>
    </source>
</evidence>
<dbReference type="RefSeq" id="WP_123711138.1">
    <property type="nucleotide sequence ID" value="NZ_RKHR01000003.1"/>
</dbReference>
<dbReference type="InterPro" id="IPR012336">
    <property type="entry name" value="Thioredoxin-like_fold"/>
</dbReference>
<comment type="function">
    <text evidence="7">Required for disulfide bond formation in some periplasmic proteins. Acts by transferring its disulfide bond to other proteins and is reduced in the process.</text>
</comment>
<dbReference type="OrthoDB" id="12976at2"/>
<dbReference type="InterPro" id="IPR009094">
    <property type="entry name" value="DiS-bond_isomerase_DsbC/G_N_sf"/>
</dbReference>
<evidence type="ECO:0000313" key="11">
    <source>
        <dbReference type="Proteomes" id="UP000275394"/>
    </source>
</evidence>
<name>A0A3N2DZE7_9GAMM</name>
<dbReference type="Proteomes" id="UP000275394">
    <property type="component" value="Unassembled WGS sequence"/>
</dbReference>
<gene>
    <name evidence="10" type="ORF">EDC56_0737</name>
</gene>
<keyword evidence="11" id="KW-1185">Reference proteome</keyword>
<dbReference type="Gene3D" id="3.40.30.10">
    <property type="entry name" value="Glutaredoxin"/>
    <property type="match status" value="1"/>
</dbReference>
<feature type="domain" description="Disulphide bond isomerase DsbC/G N-terminal" evidence="8">
    <location>
        <begin position="34"/>
        <end position="102"/>
    </location>
</feature>